<sequence>MPKYDSPYLQHLIEELAVATSTEENDQIWQRVETPIIEDVPNQPEQCLVTFLYREESDKKTIYLWSTFTGLPCSLQSQFKAIPNTDIRYLTLILPRTFRSSYNVLIVDEDTPKEEFPEQENTKSLYPVPTGKFKESQMLLMHLFNQGCVQTDPRNKREITYYMDYDNPGEFFGKESIIELPNAPTFVTDCSLDKAKEHPERCKKEHRFFSFELNFLETRLKNVPGYYENPEQSIRKYWVYLPPDYDKQATPYPMILFLDGSDYLNPMPAPLILDKLIQEGSIPPCVAVFLEYSSIHRMHEYNCNDAFTSFLGHDFIPMLHDKNQLNITQDARLITIVGQSASGLAAFYAALTKPTVFGNAIALSPSLEMQKLTDLEQKIEQHHKENPNMQFIFDIGTYETIPVDLEFEDGSTQSIATFEANRRIADLMEKKGMLIHKSEFIGGHNYGCWCANLPVHIKTIFEHRKVAIPSQQNKSVIINKI</sequence>
<dbReference type="EMBL" id="UGOY01000002">
    <property type="protein sequence ID" value="STY85929.1"/>
    <property type="molecule type" value="Genomic_DNA"/>
</dbReference>
<dbReference type="InterPro" id="IPR000801">
    <property type="entry name" value="Esterase-like"/>
</dbReference>
<name>A0A378PLZ5_9GAMM</name>
<organism evidence="7 9">
    <name type="scientific">Legionella steigerwaltii</name>
    <dbReference type="NCBI Taxonomy" id="460"/>
    <lineage>
        <taxon>Bacteria</taxon>
        <taxon>Pseudomonadati</taxon>
        <taxon>Pseudomonadota</taxon>
        <taxon>Gammaproteobacteria</taxon>
        <taxon>Legionellales</taxon>
        <taxon>Legionellaceae</taxon>
        <taxon>Legionella</taxon>
    </lineage>
</organism>
<dbReference type="InterPro" id="IPR029058">
    <property type="entry name" value="AB_hydrolase_fold"/>
</dbReference>
<dbReference type="GO" id="GO:0006826">
    <property type="term" value="P:iron ion transport"/>
    <property type="evidence" value="ECO:0007669"/>
    <property type="project" value="InterPro"/>
</dbReference>
<keyword evidence="8" id="KW-1185">Reference proteome</keyword>
<feature type="domain" description="Enterochelin esterase N-terminal" evidence="5">
    <location>
        <begin position="49"/>
        <end position="185"/>
    </location>
</feature>
<dbReference type="STRING" id="460.Lstg_3197"/>
<evidence type="ECO:0000313" key="8">
    <source>
        <dbReference type="Proteomes" id="UP000054820"/>
    </source>
</evidence>
<dbReference type="GO" id="GO:0008849">
    <property type="term" value="F:enterochelin esterase activity"/>
    <property type="evidence" value="ECO:0007669"/>
    <property type="project" value="InterPro"/>
</dbReference>
<dbReference type="Pfam" id="PF00756">
    <property type="entry name" value="Esterase"/>
    <property type="match status" value="1"/>
</dbReference>
<dbReference type="InterPro" id="IPR021764">
    <property type="entry name" value="Enterochelin_esterase_N"/>
</dbReference>
<dbReference type="Proteomes" id="UP000054820">
    <property type="component" value="Unassembled WGS sequence"/>
</dbReference>
<comment type="subcellular location">
    <subcellularLocation>
        <location evidence="1">Cytoplasm</location>
    </subcellularLocation>
</comment>
<dbReference type="SUPFAM" id="SSF81296">
    <property type="entry name" value="E set domains"/>
    <property type="match status" value="1"/>
</dbReference>
<accession>A0A378PLZ5</accession>
<dbReference type="InterPro" id="IPR014756">
    <property type="entry name" value="Ig_E-set"/>
</dbReference>
<evidence type="ECO:0000313" key="7">
    <source>
        <dbReference type="EMBL" id="STY85929.1"/>
    </source>
</evidence>
<dbReference type="Pfam" id="PF11806">
    <property type="entry name" value="Enterochelin_N"/>
    <property type="match status" value="1"/>
</dbReference>
<evidence type="ECO:0000313" key="6">
    <source>
        <dbReference type="EMBL" id="KTD70712.1"/>
    </source>
</evidence>
<evidence type="ECO:0000313" key="9">
    <source>
        <dbReference type="Proteomes" id="UP000255110"/>
    </source>
</evidence>
<dbReference type="EMBL" id="LNYZ01000038">
    <property type="protein sequence ID" value="KTD70712.1"/>
    <property type="molecule type" value="Genomic_DNA"/>
</dbReference>
<evidence type="ECO:0000256" key="3">
    <source>
        <dbReference type="ARBA" id="ARBA00022801"/>
    </source>
</evidence>
<reference evidence="6 8" key="1">
    <citation type="submission" date="2015-11" db="EMBL/GenBank/DDBJ databases">
        <title>Genomic analysis of 38 Legionella species identifies large and diverse effector repertoires.</title>
        <authorList>
            <person name="Burstein D."/>
            <person name="Amaro F."/>
            <person name="Zusman T."/>
            <person name="Lifshitz Z."/>
            <person name="Cohen O."/>
            <person name="Gilbert J.A."/>
            <person name="Pupko T."/>
            <person name="Shuman H.A."/>
            <person name="Segal G."/>
        </authorList>
    </citation>
    <scope>NUCLEOTIDE SEQUENCE [LARGE SCALE GENOMIC DNA]</scope>
    <source>
        <strain evidence="6 8">SC-18-C9</strain>
    </source>
</reference>
<dbReference type="Gene3D" id="3.40.50.1820">
    <property type="entry name" value="alpha/beta hydrolase"/>
    <property type="match status" value="1"/>
</dbReference>
<evidence type="ECO:0000256" key="2">
    <source>
        <dbReference type="ARBA" id="ARBA00022490"/>
    </source>
</evidence>
<dbReference type="RefSeq" id="WP_058478627.1">
    <property type="nucleotide sequence ID" value="NZ_CAAAIO010000006.1"/>
</dbReference>
<reference evidence="7 9" key="2">
    <citation type="submission" date="2018-06" db="EMBL/GenBank/DDBJ databases">
        <authorList>
            <consortium name="Pathogen Informatics"/>
            <person name="Doyle S."/>
        </authorList>
    </citation>
    <scope>NUCLEOTIDE SEQUENCE [LARGE SCALE GENOMIC DNA]</scope>
    <source>
        <strain evidence="7 9">NCTC11991</strain>
    </source>
</reference>
<dbReference type="PANTHER" id="PTHR48098:SF3">
    <property type="entry name" value="IRON(III) ENTEROBACTIN ESTERASE"/>
    <property type="match status" value="1"/>
</dbReference>
<dbReference type="GO" id="GO:0005506">
    <property type="term" value="F:iron ion binding"/>
    <property type="evidence" value="ECO:0007669"/>
    <property type="project" value="InterPro"/>
</dbReference>
<evidence type="ECO:0000256" key="1">
    <source>
        <dbReference type="ARBA" id="ARBA00004496"/>
    </source>
</evidence>
<dbReference type="Gene3D" id="2.60.40.10">
    <property type="entry name" value="Immunoglobulins"/>
    <property type="match status" value="1"/>
</dbReference>
<comment type="similarity">
    <text evidence="4">Belongs to the Fes family.</text>
</comment>
<keyword evidence="2" id="KW-0963">Cytoplasm</keyword>
<proteinExistence type="inferred from homology"/>
<dbReference type="OrthoDB" id="9775130at2"/>
<evidence type="ECO:0000256" key="4">
    <source>
        <dbReference type="ARBA" id="ARBA00024201"/>
    </source>
</evidence>
<dbReference type="PANTHER" id="PTHR48098">
    <property type="entry name" value="ENTEROCHELIN ESTERASE-RELATED"/>
    <property type="match status" value="1"/>
</dbReference>
<dbReference type="AlphaFoldDB" id="A0A378PLZ5"/>
<dbReference type="InterPro" id="IPR050583">
    <property type="entry name" value="Mycobacterial_A85_antigen"/>
</dbReference>
<dbReference type="GO" id="GO:0005737">
    <property type="term" value="C:cytoplasm"/>
    <property type="evidence" value="ECO:0007669"/>
    <property type="project" value="UniProtKB-SubCell"/>
</dbReference>
<dbReference type="Proteomes" id="UP000255110">
    <property type="component" value="Unassembled WGS sequence"/>
</dbReference>
<protein>
    <submittedName>
        <fullName evidence="6">Enterochelin esterase</fullName>
    </submittedName>
    <submittedName>
        <fullName evidence="7">Ferric enterobactin esterase</fullName>
    </submittedName>
</protein>
<dbReference type="InterPro" id="IPR013783">
    <property type="entry name" value="Ig-like_fold"/>
</dbReference>
<keyword evidence="3" id="KW-0378">Hydrolase</keyword>
<gene>
    <name evidence="7" type="primary">fes</name>
    <name evidence="6" type="ORF">Lstg_3197</name>
    <name evidence="7" type="ORF">NCTC11991_03449</name>
</gene>
<dbReference type="SUPFAM" id="SSF53474">
    <property type="entry name" value="alpha/beta-Hydrolases"/>
    <property type="match status" value="1"/>
</dbReference>
<evidence type="ECO:0000259" key="5">
    <source>
        <dbReference type="Pfam" id="PF11806"/>
    </source>
</evidence>